<keyword evidence="1" id="KW-0732">Signal</keyword>
<feature type="signal peptide" evidence="1">
    <location>
        <begin position="1"/>
        <end position="23"/>
    </location>
</feature>
<dbReference type="Proteomes" id="UP000466345">
    <property type="component" value="Unassembled WGS sequence"/>
</dbReference>
<proteinExistence type="predicted"/>
<dbReference type="EMBL" id="WEGJ01000011">
    <property type="protein sequence ID" value="MQY13200.1"/>
    <property type="molecule type" value="Genomic_DNA"/>
</dbReference>
<dbReference type="AlphaFoldDB" id="A0A7K0CI88"/>
<feature type="chain" id="PRO_5038744321" description="PknH-like extracellular domain-containing protein" evidence="1">
    <location>
        <begin position="24"/>
        <end position="219"/>
    </location>
</feature>
<accession>A0A7K0CI88</accession>
<organism evidence="2 3">
    <name type="scientific">Streptomyces smaragdinus</name>
    <dbReference type="NCBI Taxonomy" id="2585196"/>
    <lineage>
        <taxon>Bacteria</taxon>
        <taxon>Bacillati</taxon>
        <taxon>Actinomycetota</taxon>
        <taxon>Actinomycetes</taxon>
        <taxon>Kitasatosporales</taxon>
        <taxon>Streptomycetaceae</taxon>
        <taxon>Streptomyces</taxon>
    </lineage>
</organism>
<dbReference type="OrthoDB" id="4322593at2"/>
<gene>
    <name evidence="2" type="ORF">SRB5_33430</name>
</gene>
<comment type="caution">
    <text evidence="2">The sequence shown here is derived from an EMBL/GenBank/DDBJ whole genome shotgun (WGS) entry which is preliminary data.</text>
</comment>
<evidence type="ECO:0000313" key="2">
    <source>
        <dbReference type="EMBL" id="MQY13200.1"/>
    </source>
</evidence>
<evidence type="ECO:0008006" key="4">
    <source>
        <dbReference type="Google" id="ProtNLM"/>
    </source>
</evidence>
<dbReference type="RefSeq" id="WP_153452785.1">
    <property type="nucleotide sequence ID" value="NZ_WEGJ01000011.1"/>
</dbReference>
<evidence type="ECO:0000256" key="1">
    <source>
        <dbReference type="SAM" id="SignalP"/>
    </source>
</evidence>
<reference evidence="2 3" key="1">
    <citation type="submission" date="2019-10" db="EMBL/GenBank/DDBJ databases">
        <title>Streptomyces smaragdinus sp. nov. and Streptomyces fabii sp. nov., isolated from the gut of fungus growing-termite Macrotermes natalensis.</title>
        <authorList>
            <person name="Schwitalla J."/>
            <person name="Benndorf R."/>
            <person name="Martin K."/>
            <person name="De Beer W."/>
            <person name="Kaster A.-K."/>
            <person name="Vollmers J."/>
            <person name="Poulsen M."/>
            <person name="Beemelmanns C."/>
        </authorList>
    </citation>
    <scope>NUCLEOTIDE SEQUENCE [LARGE SCALE GENOMIC DNA]</scope>
    <source>
        <strain evidence="2 3">RB5</strain>
    </source>
</reference>
<keyword evidence="3" id="KW-1185">Reference proteome</keyword>
<protein>
    <recommendedName>
        <fullName evidence="4">PknH-like extracellular domain-containing protein</fullName>
    </recommendedName>
</protein>
<name>A0A7K0CI88_9ACTN</name>
<evidence type="ECO:0000313" key="3">
    <source>
        <dbReference type="Proteomes" id="UP000466345"/>
    </source>
</evidence>
<sequence length="219" mass="22919">MYSGKRLGRAVVAVVAVAATAFAVGVTQQDAAAQPSAAAHGHHLRTGAPVFLEPGELPPHPASAWSAGPVTAGLPDYPAFCLEDGVLPERGASYREFWTELDTTARQLAFEARGTGEAKRLAARLSASVRDCAADFRERFPGAWADWRDYGTVSAADGARVYGVATAPPESEYGIALFGVGRSGRTVTVVEWSQMGGFADAPVPAFEATTATALAKLRP</sequence>